<accession>G5SBA1</accession>
<gene>
    <name evidence="1" type="ORF">LTSEWAN_2419</name>
</gene>
<comment type="caution">
    <text evidence="1">The sequence shown here is derived from an EMBL/GenBank/DDBJ whole genome shotgun (WGS) entry which is preliminary data.</text>
</comment>
<organism evidence="1 2">
    <name type="scientific">Salmonella enterica subsp. enterica serovar Wandsworth str. A4-580</name>
    <dbReference type="NCBI Taxonomy" id="913086"/>
    <lineage>
        <taxon>Bacteria</taxon>
        <taxon>Pseudomonadati</taxon>
        <taxon>Pseudomonadota</taxon>
        <taxon>Gammaproteobacteria</taxon>
        <taxon>Enterobacterales</taxon>
        <taxon>Enterobacteriaceae</taxon>
        <taxon>Salmonella</taxon>
    </lineage>
</organism>
<evidence type="ECO:0000313" key="1">
    <source>
        <dbReference type="EMBL" id="EHD03414.1"/>
    </source>
</evidence>
<dbReference type="PATRIC" id="fig|913086.3.peg.1846"/>
<evidence type="ECO:0000313" key="2">
    <source>
        <dbReference type="Proteomes" id="UP000003536"/>
    </source>
</evidence>
<dbReference type="Proteomes" id="UP000003536">
    <property type="component" value="Unassembled WGS sequence"/>
</dbReference>
<name>G5SBA1_SALET</name>
<sequence length="64" mass="7331">MFGHIISPVSLLAEKIGFNRVDTLKKSVLIVSCRHPIKISWLNRLVKLTEIVVIYRVNNAQKMV</sequence>
<proteinExistence type="predicted"/>
<reference evidence="1 2" key="1">
    <citation type="journal article" date="2011" name="BMC Genomics">
        <title>Genome sequencing reveals diversification of virulence factor content and possible host adaptation in distinct subpopulations of Salmonella enterica.</title>
        <authorList>
            <person name="den Bakker H.C."/>
            <person name="Moreno Switt A.I."/>
            <person name="Govoni G."/>
            <person name="Cummings C.A."/>
            <person name="Ranieri M.L."/>
            <person name="Degoricija L."/>
            <person name="Hoelzer K."/>
            <person name="Rodriguez-Rivera L.D."/>
            <person name="Brown S."/>
            <person name="Bolchacova E."/>
            <person name="Furtado M.R."/>
            <person name="Wiedmann M."/>
        </authorList>
    </citation>
    <scope>NUCLEOTIDE SEQUENCE [LARGE SCALE GENOMIC DNA]</scope>
    <source>
        <strain evidence="1 2">A4-580</strain>
    </source>
</reference>
<dbReference type="EMBL" id="AFCX01000822">
    <property type="protein sequence ID" value="EHD03414.1"/>
    <property type="molecule type" value="Genomic_DNA"/>
</dbReference>
<dbReference type="AlphaFoldDB" id="G5SBA1"/>
<protein>
    <submittedName>
        <fullName evidence="1">Uncharacterized protein</fullName>
    </submittedName>
</protein>